<dbReference type="PROSITE" id="PS51210">
    <property type="entry name" value="PLA2C"/>
    <property type="match status" value="1"/>
</dbReference>
<dbReference type="AlphaFoldDB" id="A0A9P6W5U8"/>
<dbReference type="GO" id="GO:0004622">
    <property type="term" value="F:phosphatidylcholine lysophospholipase activity"/>
    <property type="evidence" value="ECO:0007669"/>
    <property type="project" value="UniProtKB-EC"/>
</dbReference>
<dbReference type="SUPFAM" id="SSF52151">
    <property type="entry name" value="FabD/lysophospholipase-like"/>
    <property type="match status" value="1"/>
</dbReference>
<dbReference type="InterPro" id="IPR002642">
    <property type="entry name" value="LysoPLipase_cat_dom"/>
</dbReference>
<feature type="region of interest" description="Disordered" evidence="10">
    <location>
        <begin position="181"/>
        <end position="221"/>
    </location>
</feature>
<proteinExistence type="inferred from homology"/>
<feature type="signal peptide" evidence="9">
    <location>
        <begin position="1"/>
        <end position="18"/>
    </location>
</feature>
<evidence type="ECO:0000256" key="8">
    <source>
        <dbReference type="PROSITE-ProRule" id="PRU00555"/>
    </source>
</evidence>
<name>A0A9P6W5U8_MAUEX</name>
<dbReference type="GO" id="GO:0005783">
    <property type="term" value="C:endoplasmic reticulum"/>
    <property type="evidence" value="ECO:0007669"/>
    <property type="project" value="TreeGrafter"/>
</dbReference>
<dbReference type="Gene3D" id="3.40.1090.10">
    <property type="entry name" value="Cytosolic phospholipase A2 catalytic domain"/>
    <property type="match status" value="1"/>
</dbReference>
<keyword evidence="11" id="KW-0812">Transmembrane</keyword>
<protein>
    <recommendedName>
        <fullName evidence="2 9">Lysophospholipase</fullName>
        <ecNumber evidence="2 9">3.1.1.5</ecNumber>
    </recommendedName>
</protein>
<evidence type="ECO:0000256" key="2">
    <source>
        <dbReference type="ARBA" id="ARBA00013274"/>
    </source>
</evidence>
<dbReference type="InterPro" id="IPR016035">
    <property type="entry name" value="Acyl_Trfase/lysoPLipase"/>
</dbReference>
<keyword evidence="11" id="KW-0472">Membrane</keyword>
<evidence type="ECO:0000256" key="6">
    <source>
        <dbReference type="ARBA" id="ARBA00023098"/>
    </source>
</evidence>
<dbReference type="EMBL" id="PUHR01000116">
    <property type="protein sequence ID" value="KAG0664856.1"/>
    <property type="molecule type" value="Genomic_DNA"/>
</dbReference>
<comment type="caution">
    <text evidence="13">The sequence shown here is derived from an EMBL/GenBank/DDBJ whole genome shotgun (WGS) entry which is preliminary data.</text>
</comment>
<dbReference type="FunFam" id="3.40.1090.10:FF:000010">
    <property type="entry name" value="Lysophospholipase"/>
    <property type="match status" value="1"/>
</dbReference>
<dbReference type="PANTHER" id="PTHR10728">
    <property type="entry name" value="CYTOSOLIC PHOSPHOLIPASE A2"/>
    <property type="match status" value="1"/>
</dbReference>
<dbReference type="Pfam" id="PF01735">
    <property type="entry name" value="PLA2_B"/>
    <property type="match status" value="3"/>
</dbReference>
<feature type="domain" description="PLA2c" evidence="12">
    <location>
        <begin position="36"/>
        <end position="665"/>
    </location>
</feature>
<dbReference type="OrthoDB" id="4084751at2759"/>
<dbReference type="Proteomes" id="UP000750334">
    <property type="component" value="Unassembled WGS sequence"/>
</dbReference>
<evidence type="ECO:0000256" key="4">
    <source>
        <dbReference type="ARBA" id="ARBA00022801"/>
    </source>
</evidence>
<evidence type="ECO:0000256" key="5">
    <source>
        <dbReference type="ARBA" id="ARBA00022963"/>
    </source>
</evidence>
<evidence type="ECO:0000256" key="10">
    <source>
        <dbReference type="SAM" id="MobiDB-lite"/>
    </source>
</evidence>
<dbReference type="PANTHER" id="PTHR10728:SF33">
    <property type="entry name" value="LYSOPHOSPHOLIPASE 1-RELATED"/>
    <property type="match status" value="1"/>
</dbReference>
<keyword evidence="3 9" id="KW-0732">Signal</keyword>
<dbReference type="SMART" id="SM00022">
    <property type="entry name" value="PLAc"/>
    <property type="match status" value="1"/>
</dbReference>
<evidence type="ECO:0000256" key="11">
    <source>
        <dbReference type="SAM" id="Phobius"/>
    </source>
</evidence>
<keyword evidence="14" id="KW-1185">Reference proteome</keyword>
<dbReference type="GO" id="GO:0005576">
    <property type="term" value="C:extracellular region"/>
    <property type="evidence" value="ECO:0007669"/>
    <property type="project" value="TreeGrafter"/>
</dbReference>
<evidence type="ECO:0000256" key="7">
    <source>
        <dbReference type="ARBA" id="ARBA00023180"/>
    </source>
</evidence>
<keyword evidence="6 8" id="KW-0443">Lipid metabolism</keyword>
<feature type="region of interest" description="Disordered" evidence="10">
    <location>
        <begin position="700"/>
        <end position="720"/>
    </location>
</feature>
<accession>A0A9P6W5U8</accession>
<dbReference type="GO" id="GO:0046475">
    <property type="term" value="P:glycerophospholipid catabolic process"/>
    <property type="evidence" value="ECO:0007669"/>
    <property type="project" value="TreeGrafter"/>
</dbReference>
<dbReference type="EC" id="3.1.1.5" evidence="2 9"/>
<evidence type="ECO:0000313" key="13">
    <source>
        <dbReference type="EMBL" id="KAG0664856.1"/>
    </source>
</evidence>
<gene>
    <name evidence="13" type="primary">PLB1_1</name>
    <name evidence="13" type="ORF">C6P45_000526</name>
</gene>
<evidence type="ECO:0000256" key="1">
    <source>
        <dbReference type="ARBA" id="ARBA00008780"/>
    </source>
</evidence>
<comment type="similarity">
    <text evidence="1 9">Belongs to the lysophospholipase family.</text>
</comment>
<feature type="transmembrane region" description="Helical" evidence="11">
    <location>
        <begin position="737"/>
        <end position="761"/>
    </location>
</feature>
<feature type="chain" id="PRO_5040529875" description="Lysophospholipase" evidence="9">
    <location>
        <begin position="19"/>
        <end position="762"/>
    </location>
</feature>
<reference evidence="13 14" key="1">
    <citation type="submission" date="2020-11" db="EMBL/GenBank/DDBJ databases">
        <title>Kefir isolates.</title>
        <authorList>
            <person name="Marcisauskas S."/>
            <person name="Kim Y."/>
            <person name="Blasche S."/>
        </authorList>
    </citation>
    <scope>NUCLEOTIDE SEQUENCE [LARGE SCALE GENOMIC DNA]</scope>
    <source>
        <strain evidence="13 14">OG2</strain>
    </source>
</reference>
<evidence type="ECO:0000256" key="9">
    <source>
        <dbReference type="RuleBase" id="RU362103"/>
    </source>
</evidence>
<dbReference type="GO" id="GO:0005886">
    <property type="term" value="C:plasma membrane"/>
    <property type="evidence" value="ECO:0007669"/>
    <property type="project" value="TreeGrafter"/>
</dbReference>
<dbReference type="GO" id="GO:0004623">
    <property type="term" value="F:phospholipase A2 activity"/>
    <property type="evidence" value="ECO:0007669"/>
    <property type="project" value="TreeGrafter"/>
</dbReference>
<keyword evidence="4 8" id="KW-0378">Hydrolase</keyword>
<keyword evidence="11" id="KW-1133">Transmembrane helix</keyword>
<keyword evidence="7" id="KW-0325">Glycoprotein</keyword>
<dbReference type="CDD" id="cd07203">
    <property type="entry name" value="cPLA2_Fungal_PLB"/>
    <property type="match status" value="1"/>
</dbReference>
<evidence type="ECO:0000256" key="3">
    <source>
        <dbReference type="ARBA" id="ARBA00022729"/>
    </source>
</evidence>
<sequence>MLLTFYIFCLVTAKFTVAKQDKKPKIASNYAPKRIQCPSQDTTLLREADSISNNEREWLQRRQENILPNLYDFLTRSTANFEDNSFIDELFQKGNDKNDIYDYLPKIGIAISGGGYRSMLTGAGILSAMDNRTTNSTINGLGGLLQSTSYIAGVSGGNWLVGSLAWNNWTSVQSIIDNWNVDDKDDDDNNGDNGSSSNIEEHGESYDDVTTNDGDNDNDLVDADYEVNPIWDLHDSIISPGGMNIFKSAKRWEHISNAIQAKQEAGFETSLTDVWGRALSYNFFPNLNRGGIDYTWSSLRTSKTFQDAHMPFPISLSDGRYPGSSVINLNATLFEFNPFEVGSWDSSLNAFFDVRYLGTNVSNGIPINKYREHTESENGLDMVGSSDDEDSDSYECIVGYDNTAFIMATSSTLFNQFLLRINSTKLPVPKFITRLATHFLNDISQDYNDIAVYHPNPFKDSEYVLDNFTNSITQSDSLYLVDGGEDDENIPFVPLIQKDRDLDIIFALDSSADMKLQWPDGSSLVHTYERQFFKQGDGMAFPYVPDTNTFVNLGLNKRPTFFGCDASNMTDLEYIPPLIVYMPNSEYSFQSNQSAFKLSYSETQRRQMIQNGFEIATRNNLTDDPDFASCIGCAVMRRKQEALNITLPIECESCFVTYCWDGELDTTELPDSQKDWHHSFVYENGKPNFTNSSQSVDANGKGTFDSLQNGKSPYMRDSNSKDIKDVSDTDHYKNTKIFTGTLINIKFIMLLLCVVTFLIGLI</sequence>
<evidence type="ECO:0000313" key="14">
    <source>
        <dbReference type="Proteomes" id="UP000750334"/>
    </source>
</evidence>
<keyword evidence="5 8" id="KW-0442">Lipid degradation</keyword>
<evidence type="ECO:0000259" key="12">
    <source>
        <dbReference type="PROSITE" id="PS51210"/>
    </source>
</evidence>
<organism evidence="13 14">
    <name type="scientific">Maudiozyma exigua</name>
    <name type="common">Yeast</name>
    <name type="synonym">Kazachstania exigua</name>
    <dbReference type="NCBI Taxonomy" id="34358"/>
    <lineage>
        <taxon>Eukaryota</taxon>
        <taxon>Fungi</taxon>
        <taxon>Dikarya</taxon>
        <taxon>Ascomycota</taxon>
        <taxon>Saccharomycotina</taxon>
        <taxon>Saccharomycetes</taxon>
        <taxon>Saccharomycetales</taxon>
        <taxon>Saccharomycetaceae</taxon>
        <taxon>Maudiozyma</taxon>
    </lineage>
</organism>
<dbReference type="GO" id="GO:0005829">
    <property type="term" value="C:cytosol"/>
    <property type="evidence" value="ECO:0007669"/>
    <property type="project" value="TreeGrafter"/>
</dbReference>
<comment type="catalytic activity">
    <reaction evidence="9">
        <text>a 1-acyl-sn-glycero-3-phosphocholine + H2O = sn-glycerol 3-phosphocholine + a fatty acid + H(+)</text>
        <dbReference type="Rhea" id="RHEA:15177"/>
        <dbReference type="ChEBI" id="CHEBI:15377"/>
        <dbReference type="ChEBI" id="CHEBI:15378"/>
        <dbReference type="ChEBI" id="CHEBI:16870"/>
        <dbReference type="ChEBI" id="CHEBI:28868"/>
        <dbReference type="ChEBI" id="CHEBI:58168"/>
        <dbReference type="EC" id="3.1.1.5"/>
    </reaction>
</comment>